<feature type="transmembrane region" description="Helical" evidence="14">
    <location>
        <begin position="99"/>
        <end position="120"/>
    </location>
</feature>
<evidence type="ECO:0000256" key="3">
    <source>
        <dbReference type="ARBA" id="ARBA00012292"/>
    </source>
</evidence>
<keyword evidence="4 14" id="KW-1003">Cell membrane</keyword>
<organism evidence="15 16">
    <name type="scientific">Pirellulimonas nuda</name>
    <dbReference type="NCBI Taxonomy" id="2528009"/>
    <lineage>
        <taxon>Bacteria</taxon>
        <taxon>Pseudomonadati</taxon>
        <taxon>Planctomycetota</taxon>
        <taxon>Planctomycetia</taxon>
        <taxon>Pirellulales</taxon>
        <taxon>Lacipirellulaceae</taxon>
        <taxon>Pirellulimonas</taxon>
    </lineage>
</organism>
<keyword evidence="16" id="KW-1185">Reference proteome</keyword>
<dbReference type="EMBL" id="CP036291">
    <property type="protein sequence ID" value="QDU87416.1"/>
    <property type="molecule type" value="Genomic_DNA"/>
</dbReference>
<evidence type="ECO:0000256" key="10">
    <source>
        <dbReference type="ARBA" id="ARBA00030253"/>
    </source>
</evidence>
<evidence type="ECO:0000256" key="8">
    <source>
        <dbReference type="ARBA" id="ARBA00023133"/>
    </source>
</evidence>
<dbReference type="CDD" id="cd13957">
    <property type="entry name" value="PT_UbiA_Cox10"/>
    <property type="match status" value="1"/>
</dbReference>
<evidence type="ECO:0000313" key="15">
    <source>
        <dbReference type="EMBL" id="QDU87416.1"/>
    </source>
</evidence>
<evidence type="ECO:0000256" key="14">
    <source>
        <dbReference type="HAMAP-Rule" id="MF_00154"/>
    </source>
</evidence>
<dbReference type="PANTHER" id="PTHR43448:SF7">
    <property type="entry name" value="4-HYDROXYBENZOATE SOLANESYLTRANSFERASE"/>
    <property type="match status" value="1"/>
</dbReference>
<keyword evidence="9 14" id="KW-0472">Membrane</keyword>
<feature type="transmembrane region" description="Helical" evidence="14">
    <location>
        <begin position="221"/>
        <end position="241"/>
    </location>
</feature>
<comment type="miscellaneous">
    <text evidence="14">Carbon 2 of the heme B porphyrin ring is defined according to the Fischer nomenclature.</text>
</comment>
<keyword evidence="6 14" id="KW-0812">Transmembrane</keyword>
<dbReference type="NCBIfam" id="TIGR01473">
    <property type="entry name" value="cyoE_ctaB"/>
    <property type="match status" value="1"/>
</dbReference>
<dbReference type="AlphaFoldDB" id="A0A518D7I8"/>
<evidence type="ECO:0000313" key="16">
    <source>
        <dbReference type="Proteomes" id="UP000317429"/>
    </source>
</evidence>
<dbReference type="HAMAP" id="MF_00154">
    <property type="entry name" value="CyoE_CtaB"/>
    <property type="match status" value="1"/>
</dbReference>
<evidence type="ECO:0000256" key="1">
    <source>
        <dbReference type="ARBA" id="ARBA00004651"/>
    </source>
</evidence>
<proteinExistence type="inferred from homology"/>
<evidence type="ECO:0000256" key="13">
    <source>
        <dbReference type="ARBA" id="ARBA00047690"/>
    </source>
</evidence>
<dbReference type="GO" id="GO:0005886">
    <property type="term" value="C:plasma membrane"/>
    <property type="evidence" value="ECO:0007669"/>
    <property type="project" value="UniProtKB-SubCell"/>
</dbReference>
<feature type="transmembrane region" description="Helical" evidence="14">
    <location>
        <begin position="57"/>
        <end position="78"/>
    </location>
</feature>
<keyword evidence="8 14" id="KW-0350">Heme biosynthesis</keyword>
<feature type="transmembrane region" description="Helical" evidence="14">
    <location>
        <begin position="247"/>
        <end position="267"/>
    </location>
</feature>
<dbReference type="InterPro" id="IPR044878">
    <property type="entry name" value="UbiA_sf"/>
</dbReference>
<keyword evidence="5 14" id="KW-0808">Transferase</keyword>
<dbReference type="PROSITE" id="PS00943">
    <property type="entry name" value="UBIA"/>
    <property type="match status" value="1"/>
</dbReference>
<evidence type="ECO:0000256" key="5">
    <source>
        <dbReference type="ARBA" id="ARBA00022679"/>
    </source>
</evidence>
<dbReference type="UniPathway" id="UPA00834">
    <property type="reaction ID" value="UER00712"/>
</dbReference>
<dbReference type="GO" id="GO:0008495">
    <property type="term" value="F:protoheme IX farnesyltransferase activity"/>
    <property type="evidence" value="ECO:0007669"/>
    <property type="project" value="UniProtKB-UniRule"/>
</dbReference>
<evidence type="ECO:0000256" key="6">
    <source>
        <dbReference type="ARBA" id="ARBA00022692"/>
    </source>
</evidence>
<dbReference type="PANTHER" id="PTHR43448">
    <property type="entry name" value="PROTOHEME IX FARNESYLTRANSFERASE, MITOCHONDRIAL"/>
    <property type="match status" value="1"/>
</dbReference>
<comment type="pathway">
    <text evidence="2 14">Porphyrin-containing compound metabolism; heme O biosynthesis; heme O from protoheme: step 1/1.</text>
</comment>
<evidence type="ECO:0000256" key="7">
    <source>
        <dbReference type="ARBA" id="ARBA00022989"/>
    </source>
</evidence>
<dbReference type="InterPro" id="IPR006369">
    <property type="entry name" value="Protohaem_IX_farnesylTrfase"/>
</dbReference>
<dbReference type="RefSeq" id="WP_145281379.1">
    <property type="nucleotide sequence ID" value="NZ_CP036291.1"/>
</dbReference>
<accession>A0A518D7I8</accession>
<dbReference type="OrthoDB" id="9814417at2"/>
<comment type="function">
    <text evidence="14">Converts heme B (protoheme IX) to heme O by substitution of the vinyl group on carbon 2 of heme B porphyrin ring with a hydroxyethyl farnesyl side group.</text>
</comment>
<sequence>MNSAADTLVATGARTAGWARLGDFASLTKPRIVVMELITVAIAMQVASGGAWTPSAFWAAIIGAGLVAGSANALNMWIEQPYDAQMRRTRRRPLPAGRLAASEVMTFSAVTLVAGTVLLALFVNTATTVIGVACWLTYVALYTPMKRRTAWNTTVGAVSGALPILMGWTAGGGALDLTAWALVGVLFFWQYPHFMAIAWMYREDYIEVGYKMTTTVDPTGWHAGLQAVFGSIALWGVSILPAVSHEAVYVSIVSVLALVMLWPSIQFCRAPSDPAAKRLLRASLVYLPLWLVAFWMCW</sequence>
<comment type="subcellular location">
    <subcellularLocation>
        <location evidence="1 14">Cell membrane</location>
        <topology evidence="1 14">Multi-pass membrane protein</topology>
    </subcellularLocation>
</comment>
<protein>
    <recommendedName>
        <fullName evidence="11 14">Protoheme IX farnesyltransferase</fullName>
        <ecNumber evidence="3 14">2.5.1.141</ecNumber>
    </recommendedName>
    <alternativeName>
        <fullName evidence="12 14">Heme B farnesyltransferase</fullName>
    </alternativeName>
    <alternativeName>
        <fullName evidence="10 14">Heme O synthase</fullName>
    </alternativeName>
</protein>
<keyword evidence="7 14" id="KW-1133">Transmembrane helix</keyword>
<dbReference type="Gene3D" id="1.10.357.140">
    <property type="entry name" value="UbiA prenyltransferase"/>
    <property type="match status" value="1"/>
</dbReference>
<dbReference type="InterPro" id="IPR030470">
    <property type="entry name" value="UbiA_prenylTrfase_CS"/>
</dbReference>
<gene>
    <name evidence="15" type="primary">ctaB2</name>
    <name evidence="14" type="synonym">ctaB</name>
    <name evidence="15" type="ORF">Pla175_07760</name>
</gene>
<feature type="transmembrane region" description="Helical" evidence="14">
    <location>
        <begin position="177"/>
        <end position="201"/>
    </location>
</feature>
<feature type="transmembrane region" description="Helical" evidence="14">
    <location>
        <begin position="126"/>
        <end position="143"/>
    </location>
</feature>
<evidence type="ECO:0000256" key="9">
    <source>
        <dbReference type="ARBA" id="ARBA00023136"/>
    </source>
</evidence>
<dbReference type="Pfam" id="PF01040">
    <property type="entry name" value="UbiA"/>
    <property type="match status" value="1"/>
</dbReference>
<evidence type="ECO:0000256" key="12">
    <source>
        <dbReference type="ARBA" id="ARBA00042475"/>
    </source>
</evidence>
<dbReference type="KEGG" id="pnd:Pla175_07760"/>
<dbReference type="EC" id="2.5.1.141" evidence="3 14"/>
<evidence type="ECO:0000256" key="11">
    <source>
        <dbReference type="ARBA" id="ARBA00040810"/>
    </source>
</evidence>
<feature type="transmembrane region" description="Helical" evidence="14">
    <location>
        <begin position="150"/>
        <end position="171"/>
    </location>
</feature>
<dbReference type="GO" id="GO:0048034">
    <property type="term" value="P:heme O biosynthetic process"/>
    <property type="evidence" value="ECO:0007669"/>
    <property type="project" value="UniProtKB-UniRule"/>
</dbReference>
<reference evidence="15 16" key="1">
    <citation type="submission" date="2019-02" db="EMBL/GenBank/DDBJ databases">
        <title>Deep-cultivation of Planctomycetes and their phenomic and genomic characterization uncovers novel biology.</title>
        <authorList>
            <person name="Wiegand S."/>
            <person name="Jogler M."/>
            <person name="Boedeker C."/>
            <person name="Pinto D."/>
            <person name="Vollmers J."/>
            <person name="Rivas-Marin E."/>
            <person name="Kohn T."/>
            <person name="Peeters S.H."/>
            <person name="Heuer A."/>
            <person name="Rast P."/>
            <person name="Oberbeckmann S."/>
            <person name="Bunk B."/>
            <person name="Jeske O."/>
            <person name="Meyerdierks A."/>
            <person name="Storesund J.E."/>
            <person name="Kallscheuer N."/>
            <person name="Luecker S."/>
            <person name="Lage O.M."/>
            <person name="Pohl T."/>
            <person name="Merkel B.J."/>
            <person name="Hornburger P."/>
            <person name="Mueller R.-W."/>
            <person name="Bruemmer F."/>
            <person name="Labrenz M."/>
            <person name="Spormann A.M."/>
            <person name="Op den Camp H."/>
            <person name="Overmann J."/>
            <person name="Amann R."/>
            <person name="Jetten M.S.M."/>
            <person name="Mascher T."/>
            <person name="Medema M.H."/>
            <person name="Devos D.P."/>
            <person name="Kaster A.-K."/>
            <person name="Ovreas L."/>
            <person name="Rohde M."/>
            <person name="Galperin M.Y."/>
            <person name="Jogler C."/>
        </authorList>
    </citation>
    <scope>NUCLEOTIDE SEQUENCE [LARGE SCALE GENOMIC DNA]</scope>
    <source>
        <strain evidence="15 16">Pla175</strain>
    </source>
</reference>
<comment type="similarity">
    <text evidence="14">Belongs to the UbiA prenyltransferase family. Protoheme IX farnesyltransferase subfamily.</text>
</comment>
<dbReference type="Proteomes" id="UP000317429">
    <property type="component" value="Chromosome"/>
</dbReference>
<evidence type="ECO:0000256" key="4">
    <source>
        <dbReference type="ARBA" id="ARBA00022475"/>
    </source>
</evidence>
<comment type="catalytic activity">
    <reaction evidence="13 14">
        <text>heme b + (2E,6E)-farnesyl diphosphate + H2O = Fe(II)-heme o + diphosphate</text>
        <dbReference type="Rhea" id="RHEA:28070"/>
        <dbReference type="ChEBI" id="CHEBI:15377"/>
        <dbReference type="ChEBI" id="CHEBI:33019"/>
        <dbReference type="ChEBI" id="CHEBI:60344"/>
        <dbReference type="ChEBI" id="CHEBI:60530"/>
        <dbReference type="ChEBI" id="CHEBI:175763"/>
        <dbReference type="EC" id="2.5.1.141"/>
    </reaction>
</comment>
<name>A0A518D7I8_9BACT</name>
<evidence type="ECO:0000256" key="2">
    <source>
        <dbReference type="ARBA" id="ARBA00004919"/>
    </source>
</evidence>
<feature type="transmembrane region" description="Helical" evidence="14">
    <location>
        <begin position="279"/>
        <end position="296"/>
    </location>
</feature>
<dbReference type="InterPro" id="IPR000537">
    <property type="entry name" value="UbiA_prenyltransferase"/>
</dbReference>